<gene>
    <name evidence="1" type="ORF">PSTG_17836</name>
</gene>
<organism evidence="1 2">
    <name type="scientific">Puccinia striiformis f. sp. tritici PST-78</name>
    <dbReference type="NCBI Taxonomy" id="1165861"/>
    <lineage>
        <taxon>Eukaryota</taxon>
        <taxon>Fungi</taxon>
        <taxon>Dikarya</taxon>
        <taxon>Basidiomycota</taxon>
        <taxon>Pucciniomycotina</taxon>
        <taxon>Pucciniomycetes</taxon>
        <taxon>Pucciniales</taxon>
        <taxon>Pucciniaceae</taxon>
        <taxon>Puccinia</taxon>
    </lineage>
</organism>
<proteinExistence type="predicted"/>
<accession>A0A0L0UNT5</accession>
<name>A0A0L0UNT5_9BASI</name>
<dbReference type="Proteomes" id="UP000054564">
    <property type="component" value="Unassembled WGS sequence"/>
</dbReference>
<reference evidence="2" key="1">
    <citation type="submission" date="2014-03" db="EMBL/GenBank/DDBJ databases">
        <title>The Genome Sequence of Puccinia striiformis f. sp. tritici PST-78.</title>
        <authorList>
            <consortium name="The Broad Institute Genome Sequencing Platform"/>
            <person name="Cuomo C."/>
            <person name="Hulbert S."/>
            <person name="Chen X."/>
            <person name="Walker B."/>
            <person name="Young S.K."/>
            <person name="Zeng Q."/>
            <person name="Gargeya S."/>
            <person name="Fitzgerald M."/>
            <person name="Haas B."/>
            <person name="Abouelleil A."/>
            <person name="Alvarado L."/>
            <person name="Arachchi H.M."/>
            <person name="Berlin A.M."/>
            <person name="Chapman S.B."/>
            <person name="Goldberg J."/>
            <person name="Griggs A."/>
            <person name="Gujja S."/>
            <person name="Hansen M."/>
            <person name="Howarth C."/>
            <person name="Imamovic A."/>
            <person name="Larimer J."/>
            <person name="McCowan C."/>
            <person name="Montmayeur A."/>
            <person name="Murphy C."/>
            <person name="Neiman D."/>
            <person name="Pearson M."/>
            <person name="Priest M."/>
            <person name="Roberts A."/>
            <person name="Saif S."/>
            <person name="Shea T."/>
            <person name="Sisk P."/>
            <person name="Sykes S."/>
            <person name="Wortman J."/>
            <person name="Nusbaum C."/>
            <person name="Birren B."/>
        </authorList>
    </citation>
    <scope>NUCLEOTIDE SEQUENCE [LARGE SCALE GENOMIC DNA]</scope>
    <source>
        <strain evidence="2">race PST-78</strain>
    </source>
</reference>
<dbReference type="EMBL" id="AJIL01000981">
    <property type="protein sequence ID" value="KNE88747.1"/>
    <property type="molecule type" value="Genomic_DNA"/>
</dbReference>
<dbReference type="AlphaFoldDB" id="A0A0L0UNT5"/>
<sequence length="128" mass="14512">MPNQHYFLKLFCHVFDSLSTVHRTSIAGRLFVVGLSDSSLDSQIRRWTLGRHVAGLLKSSLDSRRRRWTLGILAGRLLDPQNRLAGRSESHQDLRDRLRTFGASLGSRNSLWIHGVIPEPSLSSLHSR</sequence>
<keyword evidence="2" id="KW-1185">Reference proteome</keyword>
<protein>
    <submittedName>
        <fullName evidence="1">Uncharacterized protein</fullName>
    </submittedName>
</protein>
<evidence type="ECO:0000313" key="2">
    <source>
        <dbReference type="Proteomes" id="UP000054564"/>
    </source>
</evidence>
<comment type="caution">
    <text evidence="1">The sequence shown here is derived from an EMBL/GenBank/DDBJ whole genome shotgun (WGS) entry which is preliminary data.</text>
</comment>
<evidence type="ECO:0000313" key="1">
    <source>
        <dbReference type="EMBL" id="KNE88747.1"/>
    </source>
</evidence>